<dbReference type="AlphaFoldDB" id="C0ZK99"/>
<gene>
    <name evidence="2" type="ordered locus">BBR47_05730</name>
</gene>
<sequence length="95" mass="10542">MPVSEMGVHSSLFFHYPNHEGSRFYMKSMMLKWYVKSQGALRNEKGAQAIEWIALAGVVIAVFGAVMAYFDKDPTLVGESIGDTLSNIIKKLDGN</sequence>
<dbReference type="HOGENOM" id="CLU_2367327_0_0_9"/>
<organism evidence="2 3">
    <name type="scientific">Brevibacillus brevis (strain 47 / JCM 6285 / NBRC 100599)</name>
    <dbReference type="NCBI Taxonomy" id="358681"/>
    <lineage>
        <taxon>Bacteria</taxon>
        <taxon>Bacillati</taxon>
        <taxon>Bacillota</taxon>
        <taxon>Bacilli</taxon>
        <taxon>Bacillales</taxon>
        <taxon>Paenibacillaceae</taxon>
        <taxon>Brevibacillus</taxon>
    </lineage>
</organism>
<name>C0ZK99_BREBN</name>
<accession>C0ZK99</accession>
<reference evidence="2 3" key="1">
    <citation type="submission" date="2005-03" db="EMBL/GenBank/DDBJ databases">
        <title>Brevibacillus brevis strain 47, complete genome.</title>
        <authorList>
            <person name="Hosoyama A."/>
            <person name="Yamada R."/>
            <person name="Hongo Y."/>
            <person name="Terui Y."/>
            <person name="Ankai A."/>
            <person name="Masuyama W."/>
            <person name="Sekiguchi M."/>
            <person name="Takeda T."/>
            <person name="Asano K."/>
            <person name="Ohji S."/>
            <person name="Ichikawa N."/>
            <person name="Narita S."/>
            <person name="Aoki N."/>
            <person name="Miura H."/>
            <person name="Matsushita S."/>
            <person name="Sekigawa T."/>
            <person name="Yamagata H."/>
            <person name="Yoshikawa H."/>
            <person name="Udaka S."/>
            <person name="Tanikawa S."/>
            <person name="Fujita N."/>
        </authorList>
    </citation>
    <scope>NUCLEOTIDE SEQUENCE [LARGE SCALE GENOMIC DNA]</scope>
    <source>
        <strain evidence="3">47 / JCM 6285 / NBRC 100599</strain>
    </source>
</reference>
<evidence type="ECO:0000256" key="1">
    <source>
        <dbReference type="SAM" id="Phobius"/>
    </source>
</evidence>
<keyword evidence="1" id="KW-0472">Membrane</keyword>
<keyword evidence="1" id="KW-0812">Transmembrane</keyword>
<keyword evidence="3" id="KW-1185">Reference proteome</keyword>
<dbReference type="EMBL" id="AP008955">
    <property type="protein sequence ID" value="BAH41550.1"/>
    <property type="molecule type" value="Genomic_DNA"/>
</dbReference>
<protein>
    <submittedName>
        <fullName evidence="2">Uncharacterized protein</fullName>
    </submittedName>
</protein>
<evidence type="ECO:0000313" key="2">
    <source>
        <dbReference type="EMBL" id="BAH41550.1"/>
    </source>
</evidence>
<proteinExistence type="predicted"/>
<dbReference type="KEGG" id="bbe:BBR47_05730"/>
<keyword evidence="1" id="KW-1133">Transmembrane helix</keyword>
<evidence type="ECO:0000313" key="3">
    <source>
        <dbReference type="Proteomes" id="UP000001877"/>
    </source>
</evidence>
<dbReference type="STRING" id="358681.BBR47_05730"/>
<feature type="transmembrane region" description="Helical" evidence="1">
    <location>
        <begin position="52"/>
        <end position="70"/>
    </location>
</feature>
<dbReference type="Proteomes" id="UP000001877">
    <property type="component" value="Chromosome"/>
</dbReference>